<dbReference type="InterPro" id="IPR053876">
    <property type="entry name" value="Phage_int_M"/>
</dbReference>
<dbReference type="EMBL" id="CP099397">
    <property type="protein sequence ID" value="USR37839.1"/>
    <property type="molecule type" value="Genomic_DNA"/>
</dbReference>
<name>A0ABY5A1S2_9GAMM</name>
<dbReference type="InterPro" id="IPR010998">
    <property type="entry name" value="Integrase_recombinase_N"/>
</dbReference>
<dbReference type="Proteomes" id="UP001054897">
    <property type="component" value="Chromosome"/>
</dbReference>
<dbReference type="Gene3D" id="1.10.150.130">
    <property type="match status" value="1"/>
</dbReference>
<evidence type="ECO:0000256" key="2">
    <source>
        <dbReference type="SAM" id="MobiDB-lite"/>
    </source>
</evidence>
<dbReference type="SUPFAM" id="SSF56349">
    <property type="entry name" value="DNA breaking-rejoining enzymes"/>
    <property type="match status" value="1"/>
</dbReference>
<dbReference type="InterPro" id="IPR011010">
    <property type="entry name" value="DNA_brk_join_enz"/>
</dbReference>
<sequence length="99" mass="11408">MGERQAEADRRAEEIEAKAREEASRVTVNDFFDRWMKSDKPKGRKDGGKELRRQFEKDVLPLLGEKEMKNVTRADILNVTDTVLARGVNRMAQSLYRPG</sequence>
<organism evidence="4 5">
    <name type="scientific">Ectopseudomonas hydrolytica</name>
    <dbReference type="NCBI Taxonomy" id="2493633"/>
    <lineage>
        <taxon>Bacteria</taxon>
        <taxon>Pseudomonadati</taxon>
        <taxon>Pseudomonadota</taxon>
        <taxon>Gammaproteobacteria</taxon>
        <taxon>Pseudomonadales</taxon>
        <taxon>Pseudomonadaceae</taxon>
        <taxon>Ectopseudomonas</taxon>
    </lineage>
</organism>
<proteinExistence type="predicted"/>
<keyword evidence="1" id="KW-0238">DNA-binding</keyword>
<evidence type="ECO:0000259" key="3">
    <source>
        <dbReference type="Pfam" id="PF22022"/>
    </source>
</evidence>
<evidence type="ECO:0000313" key="4">
    <source>
        <dbReference type="EMBL" id="USR37839.1"/>
    </source>
</evidence>
<evidence type="ECO:0000256" key="1">
    <source>
        <dbReference type="ARBA" id="ARBA00023125"/>
    </source>
</evidence>
<reference evidence="4" key="1">
    <citation type="submission" date="2022-06" db="EMBL/GenBank/DDBJ databases">
        <title>Complete genome of Pseudomonas hydrolytica DSWY01T.</title>
        <authorList>
            <person name="Jung J."/>
            <person name="Jeon C.O."/>
        </authorList>
    </citation>
    <scope>NUCLEOTIDE SEQUENCE</scope>
    <source>
        <strain evidence="4">DSWY01</strain>
    </source>
</reference>
<dbReference type="Pfam" id="PF22022">
    <property type="entry name" value="Phage_int_M"/>
    <property type="match status" value="1"/>
</dbReference>
<gene>
    <name evidence="4" type="ORF">L1F06_014250</name>
</gene>
<evidence type="ECO:0000313" key="5">
    <source>
        <dbReference type="Proteomes" id="UP001054897"/>
    </source>
</evidence>
<protein>
    <recommendedName>
        <fullName evidence="3">Phage integrase central domain-containing protein</fullName>
    </recommendedName>
</protein>
<feature type="region of interest" description="Disordered" evidence="2">
    <location>
        <begin position="1"/>
        <end position="20"/>
    </location>
</feature>
<feature type="domain" description="Phage integrase central" evidence="3">
    <location>
        <begin position="32"/>
        <end position="95"/>
    </location>
</feature>
<accession>A0ABY5A1S2</accession>
<keyword evidence="5" id="KW-1185">Reference proteome</keyword>